<dbReference type="SUPFAM" id="SSF53850">
    <property type="entry name" value="Periplasmic binding protein-like II"/>
    <property type="match status" value="1"/>
</dbReference>
<dbReference type="InterPro" id="IPR036390">
    <property type="entry name" value="WH_DNA-bd_sf"/>
</dbReference>
<sequence>MELRQLKYFKQACELQNFSEAARALHISQSTLSQQIKQLENELDVLLFDRVGKRVIPTEAGVAFLPYAHKAIQDAENGKQIIRDLKGIETGSLHIGVTYSMSPLLIAALNQFTKIYPKIKVEIRFATSEELLKRLEENDLDFVLSFKPDNHAAQFETLPLFSSRLCFIVHQSHAMANLSSITLKRLAQTPLILPEKGFATRKKVDELFRQNQLKPTIGIEMDDVHTIIHTLSGGQWATILTQAAVRGEANLKQIPILCADSLSSQGCLFWPQGSYRKKSALVFSEYLLKITQRNPL</sequence>
<dbReference type="RefSeq" id="WP_008142180.1">
    <property type="nucleotide sequence ID" value="NZ_CABJGD010000001.1"/>
</dbReference>
<keyword evidence="2" id="KW-0805">Transcription regulation</keyword>
<dbReference type="InterPro" id="IPR050950">
    <property type="entry name" value="HTH-type_LysR_regulators"/>
</dbReference>
<dbReference type="GO" id="GO:0003677">
    <property type="term" value="F:DNA binding"/>
    <property type="evidence" value="ECO:0007669"/>
    <property type="project" value="UniProtKB-KW"/>
</dbReference>
<dbReference type="AlphaFoldDB" id="A0A413T598"/>
<dbReference type="PANTHER" id="PTHR30419">
    <property type="entry name" value="HTH-TYPE TRANSCRIPTIONAL REGULATOR YBHD"/>
    <property type="match status" value="1"/>
</dbReference>
<dbReference type="CDD" id="cd05466">
    <property type="entry name" value="PBP2_LTTR_substrate"/>
    <property type="match status" value="1"/>
</dbReference>
<comment type="caution">
    <text evidence="5">The sequence shown here is derived from an EMBL/GenBank/DDBJ whole genome shotgun (WGS) entry which is preliminary data.</text>
</comment>
<keyword evidence="4" id="KW-0804">Transcription</keyword>
<evidence type="ECO:0000313" key="6">
    <source>
        <dbReference type="Proteomes" id="UP000283855"/>
    </source>
</evidence>
<dbReference type="EMBL" id="QSFT01000001">
    <property type="protein sequence ID" value="RHA79017.1"/>
    <property type="molecule type" value="Genomic_DNA"/>
</dbReference>
<evidence type="ECO:0000256" key="4">
    <source>
        <dbReference type="ARBA" id="ARBA00023163"/>
    </source>
</evidence>
<evidence type="ECO:0000256" key="1">
    <source>
        <dbReference type="ARBA" id="ARBA00009437"/>
    </source>
</evidence>
<dbReference type="Gene3D" id="3.40.190.290">
    <property type="match status" value="1"/>
</dbReference>
<dbReference type="InterPro" id="IPR036388">
    <property type="entry name" value="WH-like_DNA-bd_sf"/>
</dbReference>
<protein>
    <submittedName>
        <fullName evidence="5">LysR family transcriptional regulator</fullName>
    </submittedName>
</protein>
<accession>A0A413T598</accession>
<evidence type="ECO:0000256" key="2">
    <source>
        <dbReference type="ARBA" id="ARBA00023015"/>
    </source>
</evidence>
<dbReference type="PRINTS" id="PR00039">
    <property type="entry name" value="HTHLYSR"/>
</dbReference>
<dbReference type="GO" id="GO:0003700">
    <property type="term" value="F:DNA-binding transcription factor activity"/>
    <property type="evidence" value="ECO:0007669"/>
    <property type="project" value="InterPro"/>
</dbReference>
<gene>
    <name evidence="5" type="ORF">DW921_00730</name>
</gene>
<comment type="similarity">
    <text evidence="1">Belongs to the LysR transcriptional regulatory family.</text>
</comment>
<dbReference type="FunFam" id="1.10.10.10:FF:000001">
    <property type="entry name" value="LysR family transcriptional regulator"/>
    <property type="match status" value="1"/>
</dbReference>
<dbReference type="InterPro" id="IPR005119">
    <property type="entry name" value="LysR_subst-bd"/>
</dbReference>
<name>A0A413T598_9BACT</name>
<dbReference type="PROSITE" id="PS50931">
    <property type="entry name" value="HTH_LYSR"/>
    <property type="match status" value="1"/>
</dbReference>
<keyword evidence="3" id="KW-0238">DNA-binding</keyword>
<dbReference type="GO" id="GO:0005829">
    <property type="term" value="C:cytosol"/>
    <property type="evidence" value="ECO:0007669"/>
    <property type="project" value="TreeGrafter"/>
</dbReference>
<evidence type="ECO:0000256" key="3">
    <source>
        <dbReference type="ARBA" id="ARBA00023125"/>
    </source>
</evidence>
<dbReference type="Pfam" id="PF03466">
    <property type="entry name" value="LysR_substrate"/>
    <property type="match status" value="1"/>
</dbReference>
<dbReference type="InterPro" id="IPR000847">
    <property type="entry name" value="LysR_HTH_N"/>
</dbReference>
<dbReference type="GeneID" id="78404303"/>
<proteinExistence type="inferred from homology"/>
<evidence type="ECO:0000313" key="5">
    <source>
        <dbReference type="EMBL" id="RHA79017.1"/>
    </source>
</evidence>
<reference evidence="5 6" key="1">
    <citation type="submission" date="2018-08" db="EMBL/GenBank/DDBJ databases">
        <title>A genome reference for cultivated species of the human gut microbiota.</title>
        <authorList>
            <person name="Zou Y."/>
            <person name="Xue W."/>
            <person name="Luo G."/>
        </authorList>
    </citation>
    <scope>NUCLEOTIDE SEQUENCE [LARGE SCALE GENOMIC DNA]</scope>
    <source>
        <strain evidence="5 6">AM42-38</strain>
    </source>
</reference>
<dbReference type="Proteomes" id="UP000283855">
    <property type="component" value="Unassembled WGS sequence"/>
</dbReference>
<organism evidence="5 6">
    <name type="scientific">Phocaeicola coprophilus</name>
    <dbReference type="NCBI Taxonomy" id="387090"/>
    <lineage>
        <taxon>Bacteria</taxon>
        <taxon>Pseudomonadati</taxon>
        <taxon>Bacteroidota</taxon>
        <taxon>Bacteroidia</taxon>
        <taxon>Bacteroidales</taxon>
        <taxon>Bacteroidaceae</taxon>
        <taxon>Phocaeicola</taxon>
    </lineage>
</organism>
<dbReference type="Pfam" id="PF00126">
    <property type="entry name" value="HTH_1"/>
    <property type="match status" value="1"/>
</dbReference>
<dbReference type="SUPFAM" id="SSF46785">
    <property type="entry name" value="Winged helix' DNA-binding domain"/>
    <property type="match status" value="1"/>
</dbReference>
<dbReference type="Gene3D" id="1.10.10.10">
    <property type="entry name" value="Winged helix-like DNA-binding domain superfamily/Winged helix DNA-binding domain"/>
    <property type="match status" value="1"/>
</dbReference>